<dbReference type="EMBL" id="AOFD01000084">
    <property type="protein sequence ID" value="ELT42794.1"/>
    <property type="molecule type" value="Genomic_DNA"/>
</dbReference>
<feature type="compositionally biased region" description="Basic residues" evidence="3">
    <location>
        <begin position="193"/>
        <end position="205"/>
    </location>
</feature>
<evidence type="ECO:0000256" key="1">
    <source>
        <dbReference type="ARBA" id="ARBA00006499"/>
    </source>
</evidence>
<dbReference type="Gene3D" id="3.40.50.1820">
    <property type="entry name" value="alpha/beta hydrolase"/>
    <property type="match status" value="1"/>
</dbReference>
<comment type="caution">
    <text evidence="5">The sequence shown here is derived from an EMBL/GenBank/DDBJ whole genome shotgun (WGS) entry which is preliminary data.</text>
</comment>
<sequence>MAVMAVHGRGQSPSFMQEQSLRIRSHGIRYYAPRAFGDSWYPRPFMEPIEGNEPYVAEAQEALRATLLRMQDDGFAPQDTVLWGFSQGACLLSHFILTTPMPFGGLLLFTGGYIGNESVESQQDKPLHGVPVLIRSIEHDPWVPSSRVQDTAEILTRLGAKVDLRISPGSEHIITDEAMSAASRLLSQEPRKPAARHSHQHSADQ</sequence>
<name>L8TND5_9MICC</name>
<dbReference type="AlphaFoldDB" id="L8TND5"/>
<organism evidence="5 6">
    <name type="scientific">Arthrobacter nitrophenolicus</name>
    <dbReference type="NCBI Taxonomy" id="683150"/>
    <lineage>
        <taxon>Bacteria</taxon>
        <taxon>Bacillati</taxon>
        <taxon>Actinomycetota</taxon>
        <taxon>Actinomycetes</taxon>
        <taxon>Micrococcales</taxon>
        <taxon>Micrococcaceae</taxon>
        <taxon>Arthrobacter</taxon>
    </lineage>
</organism>
<feature type="domain" description="Phospholipase/carboxylesterase/thioesterase" evidence="4">
    <location>
        <begin position="23"/>
        <end position="186"/>
    </location>
</feature>
<evidence type="ECO:0000256" key="2">
    <source>
        <dbReference type="ARBA" id="ARBA00022801"/>
    </source>
</evidence>
<dbReference type="InterPro" id="IPR029058">
    <property type="entry name" value="AB_hydrolase_fold"/>
</dbReference>
<evidence type="ECO:0000259" key="4">
    <source>
        <dbReference type="Pfam" id="PF02230"/>
    </source>
</evidence>
<accession>L8TND5</accession>
<comment type="similarity">
    <text evidence="1">Belongs to the AB hydrolase superfamily. AB hydrolase 2 family.</text>
</comment>
<dbReference type="PANTHER" id="PTHR10655:SF17">
    <property type="entry name" value="LYSOPHOSPHOLIPASE-LIKE PROTEIN 1"/>
    <property type="match status" value="1"/>
</dbReference>
<dbReference type="GO" id="GO:0016787">
    <property type="term" value="F:hydrolase activity"/>
    <property type="evidence" value="ECO:0007669"/>
    <property type="project" value="UniProtKB-KW"/>
</dbReference>
<protein>
    <submittedName>
        <fullName evidence="5">Phospholipase/Carboxylesterase</fullName>
    </submittedName>
</protein>
<gene>
    <name evidence="5" type="ORF">G205_22341</name>
</gene>
<evidence type="ECO:0000313" key="6">
    <source>
        <dbReference type="Proteomes" id="UP000011189"/>
    </source>
</evidence>
<reference evidence="6" key="1">
    <citation type="journal article" date="2013" name="Genome Announc.">
        <title>Draft Genome Sequence of the 2-Chloro-4-Nitrophenol-Degrading Bacterium Arthrobacter sp. Strain SJCon.</title>
        <authorList>
            <person name="Vikram S."/>
            <person name="Kumar S."/>
            <person name="Vaidya B."/>
            <person name="Pinnaka A.K."/>
            <person name="Raghava G.P."/>
        </authorList>
    </citation>
    <scope>NUCLEOTIDE SEQUENCE [LARGE SCALE GENOMIC DNA]</scope>
    <source>
        <strain evidence="6">SJCon</strain>
    </source>
</reference>
<evidence type="ECO:0000313" key="5">
    <source>
        <dbReference type="EMBL" id="ELT42794.1"/>
    </source>
</evidence>
<evidence type="ECO:0000256" key="3">
    <source>
        <dbReference type="SAM" id="MobiDB-lite"/>
    </source>
</evidence>
<dbReference type="InterPro" id="IPR003140">
    <property type="entry name" value="PLipase/COase/thioEstase"/>
</dbReference>
<feature type="region of interest" description="Disordered" evidence="3">
    <location>
        <begin position="186"/>
        <end position="205"/>
    </location>
</feature>
<proteinExistence type="inferred from homology"/>
<dbReference type="Pfam" id="PF02230">
    <property type="entry name" value="Abhydrolase_2"/>
    <property type="match status" value="1"/>
</dbReference>
<keyword evidence="6" id="KW-1185">Reference proteome</keyword>
<dbReference type="PANTHER" id="PTHR10655">
    <property type="entry name" value="LYSOPHOSPHOLIPASE-RELATED"/>
    <property type="match status" value="1"/>
</dbReference>
<dbReference type="Proteomes" id="UP000011189">
    <property type="component" value="Unassembled WGS sequence"/>
</dbReference>
<dbReference type="InterPro" id="IPR050565">
    <property type="entry name" value="LYPA1-2/EST-like"/>
</dbReference>
<dbReference type="SUPFAM" id="SSF53474">
    <property type="entry name" value="alpha/beta-Hydrolases"/>
    <property type="match status" value="1"/>
</dbReference>
<keyword evidence="2" id="KW-0378">Hydrolase</keyword>